<sequence length="136" mass="14491">MRTITNAATQLDNTDFLESAADNLPDNPLAQSALETTRDAIARWTGGIHLPRMLVPGMVRVSPQARWYAQANQGFQDWLSQGGFQGVEGDAAGAGLADAGLRADCAGHLALDVASSEQMGDRLRTVDAENSDFCLD</sequence>
<dbReference type="EMBL" id="VUYU01000001">
    <property type="protein sequence ID" value="NHZ32429.1"/>
    <property type="molecule type" value="Genomic_DNA"/>
</dbReference>
<organism evidence="1 2">
    <name type="scientific">Massilia rubra</name>
    <dbReference type="NCBI Taxonomy" id="2607910"/>
    <lineage>
        <taxon>Bacteria</taxon>
        <taxon>Pseudomonadati</taxon>
        <taxon>Pseudomonadota</taxon>
        <taxon>Betaproteobacteria</taxon>
        <taxon>Burkholderiales</taxon>
        <taxon>Oxalobacteraceae</taxon>
        <taxon>Telluria group</taxon>
        <taxon>Massilia</taxon>
    </lineage>
</organism>
<name>A0ABX0LCE6_9BURK</name>
<keyword evidence="2" id="KW-1185">Reference proteome</keyword>
<reference evidence="1 2" key="1">
    <citation type="submission" date="2019-09" db="EMBL/GenBank/DDBJ databases">
        <title>Taxonomy of Antarctic Massilia spp.: description of Massilia rubra sp. nov., Massilia aquatica sp. nov., Massilia mucilaginosa sp. nov., Massilia frigida sp. nov. isolated from streams, lakes and regoliths.</title>
        <authorList>
            <person name="Holochova P."/>
            <person name="Sedlacek I."/>
            <person name="Kralova S."/>
            <person name="Maslanova I."/>
            <person name="Busse H.-J."/>
            <person name="Stankova E."/>
            <person name="Vrbovska V."/>
            <person name="Kovarovic V."/>
            <person name="Bartak M."/>
            <person name="Svec P."/>
            <person name="Pantucek R."/>
        </authorList>
    </citation>
    <scope>NUCLEOTIDE SEQUENCE [LARGE SCALE GENOMIC DNA]</scope>
    <source>
        <strain evidence="1 2">CCM 8692</strain>
    </source>
</reference>
<accession>A0ABX0LCE6</accession>
<proteinExistence type="predicted"/>
<evidence type="ECO:0000313" key="2">
    <source>
        <dbReference type="Proteomes" id="UP000785613"/>
    </source>
</evidence>
<protein>
    <submittedName>
        <fullName evidence="1">Uncharacterized protein</fullName>
    </submittedName>
</protein>
<evidence type="ECO:0000313" key="1">
    <source>
        <dbReference type="EMBL" id="NHZ32429.1"/>
    </source>
</evidence>
<gene>
    <name evidence="1" type="ORF">F0185_02345</name>
</gene>
<comment type="caution">
    <text evidence="1">The sequence shown here is derived from an EMBL/GenBank/DDBJ whole genome shotgun (WGS) entry which is preliminary data.</text>
</comment>
<dbReference type="Proteomes" id="UP000785613">
    <property type="component" value="Unassembled WGS sequence"/>
</dbReference>
<dbReference type="RefSeq" id="WP_167221187.1">
    <property type="nucleotide sequence ID" value="NZ_VUYU01000001.1"/>
</dbReference>